<dbReference type="WBParaSite" id="RSKR_0000825400.1">
    <property type="protein sequence ID" value="RSKR_0000825400.1"/>
    <property type="gene ID" value="RSKR_0000825400"/>
</dbReference>
<accession>A0AC35U6F2</accession>
<name>A0AC35U6F2_9BILA</name>
<reference evidence="2" key="1">
    <citation type="submission" date="2016-11" db="UniProtKB">
        <authorList>
            <consortium name="WormBaseParasite"/>
        </authorList>
    </citation>
    <scope>IDENTIFICATION</scope>
    <source>
        <strain evidence="2">KR3021</strain>
    </source>
</reference>
<sequence length="814" mass="91996">MINLYPNSHSPHSEGLVCFPNSYKCDGQMDCKNGEDEENCHELKCDKDYFKCAQVGNHTFTCVPNAWRCDNQRDCSDGQDEVGCEKHTCGSSQFTCNSGECIHKRWKCDGETDCDDESDELDCQNHTCNIQTHFKCSNGHRCLENEKKCDGIADCLDHSDEHECESFHSLYKRNCTDREFKCAGSTRCISASWKCDGDVDCADGSDEMDCKQRTCSENELTCDNGCKPKAFRCDGTVDCIDKTDETGCEYSHTNMTTSCDPNTHYDSMNNCPKSVCNTQVHSCKKDSENCQCRDTKYKGSVCHCETGYEVKNGLCVNINECLNVGICDQICVDLPGTYKCECHKHFKLVTGDEHVTANLIKPHKCRAIGSDPLLLLTNRVAIRQFDMVTNTFHPLVSSLKSAVAMDYWHKERKVIWSDFSNENIMICQLKNQTDSVNVSQCLEGNGTKLIGNVKSADGLAVDWVHGLLFWTDSDKKEISVMNLTNFKTKVLFNTDINEPRAIAVDPSNGLIFWTDWGSSGRIERAGMDGQNRRVIASGEFIQWPNGMTVDILSKTIYWADAKLKSISSCDYWGHKVQTIIHSHEELKHPFSLAVFEEKLYWSDWDRDGVLSANKFKGDDIKKLMGHVSTPMTVRIFHEAVQPAQVDKCLNSKCTHLCLPKAYYKGDSKENEHHIVEKPYTCVCNDGFLLQNELCIIMKGAEEELQAIMNDSNTKMNVIRILGVLGLIGCVCYVVIYQRRKRESSQFMRFNNPIYRSTIEDGDTDMDYVSNQSNVNLTSNVIRTEEVTFENTDSPHSIINPSMSFNNPAYGNARE</sequence>
<evidence type="ECO:0000313" key="1">
    <source>
        <dbReference type="Proteomes" id="UP000095286"/>
    </source>
</evidence>
<proteinExistence type="predicted"/>
<dbReference type="Proteomes" id="UP000095286">
    <property type="component" value="Unplaced"/>
</dbReference>
<organism evidence="1 2">
    <name type="scientific">Rhabditophanes sp. KR3021</name>
    <dbReference type="NCBI Taxonomy" id="114890"/>
    <lineage>
        <taxon>Eukaryota</taxon>
        <taxon>Metazoa</taxon>
        <taxon>Ecdysozoa</taxon>
        <taxon>Nematoda</taxon>
        <taxon>Chromadorea</taxon>
        <taxon>Rhabditida</taxon>
        <taxon>Tylenchina</taxon>
        <taxon>Panagrolaimomorpha</taxon>
        <taxon>Strongyloidoidea</taxon>
        <taxon>Alloionematidae</taxon>
        <taxon>Rhabditophanes</taxon>
    </lineage>
</organism>
<protein>
    <submittedName>
        <fullName evidence="2">EGF-like domain-containing protein</fullName>
    </submittedName>
</protein>
<evidence type="ECO:0000313" key="2">
    <source>
        <dbReference type="WBParaSite" id="RSKR_0000825400.1"/>
    </source>
</evidence>